<dbReference type="SUPFAM" id="SSF53335">
    <property type="entry name" value="S-adenosyl-L-methionine-dependent methyltransferases"/>
    <property type="match status" value="1"/>
</dbReference>
<dbReference type="Pfam" id="PF05050">
    <property type="entry name" value="Methyltransf_21"/>
    <property type="match status" value="1"/>
</dbReference>
<dbReference type="PANTHER" id="PTHR34203">
    <property type="entry name" value="METHYLTRANSFERASE, FKBM FAMILY PROTEIN"/>
    <property type="match status" value="1"/>
</dbReference>
<dbReference type="NCBIfam" id="TIGR01444">
    <property type="entry name" value="fkbM_fam"/>
    <property type="match status" value="1"/>
</dbReference>
<dbReference type="PANTHER" id="PTHR34203:SF15">
    <property type="entry name" value="SLL1173 PROTEIN"/>
    <property type="match status" value="1"/>
</dbReference>
<evidence type="ECO:0000259" key="1">
    <source>
        <dbReference type="Pfam" id="PF05050"/>
    </source>
</evidence>
<dbReference type="EMBL" id="LBOV01000010">
    <property type="protein sequence ID" value="KKP43869.1"/>
    <property type="molecule type" value="Genomic_DNA"/>
</dbReference>
<gene>
    <name evidence="2" type="ORF">UR34_C0010G0034</name>
</gene>
<name>A0A0F9ZID9_9BACT</name>
<dbReference type="InterPro" id="IPR006342">
    <property type="entry name" value="FkbM_mtfrase"/>
</dbReference>
<organism evidence="2">
    <name type="scientific">candidate division WS6 bacterium GW2011_GWC1_33_20</name>
    <dbReference type="NCBI Taxonomy" id="1619089"/>
    <lineage>
        <taxon>Bacteria</taxon>
        <taxon>Candidatus Dojkabacteria</taxon>
    </lineage>
</organism>
<dbReference type="GO" id="GO:0032259">
    <property type="term" value="P:methylation"/>
    <property type="evidence" value="ECO:0007669"/>
    <property type="project" value="UniProtKB-KW"/>
</dbReference>
<evidence type="ECO:0000313" key="2">
    <source>
        <dbReference type="EMBL" id="KKP43869.1"/>
    </source>
</evidence>
<dbReference type="InterPro" id="IPR029063">
    <property type="entry name" value="SAM-dependent_MTases_sf"/>
</dbReference>
<dbReference type="Proteomes" id="UP000034302">
    <property type="component" value="Unassembled WGS sequence"/>
</dbReference>
<keyword evidence="2" id="KW-0808">Transferase</keyword>
<proteinExistence type="predicted"/>
<reference evidence="2" key="1">
    <citation type="journal article" date="2015" name="Nature">
        <title>rRNA introns, odd ribosomes, and small enigmatic genomes across a large radiation of phyla.</title>
        <authorList>
            <person name="Brown C.T."/>
            <person name="Hug L.A."/>
            <person name="Thomas B.C."/>
            <person name="Sharon I."/>
            <person name="Castelle C.J."/>
            <person name="Singh A."/>
            <person name="Wilkins M.J."/>
            <person name="Williams K.H."/>
            <person name="Banfield J.F."/>
        </authorList>
    </citation>
    <scope>NUCLEOTIDE SEQUENCE [LARGE SCALE GENOMIC DNA]</scope>
</reference>
<sequence length="231" mass="26974">MESTKLGKFSVIYPNNKEYHAIKREIWNQDSYHFESKKNNPFIVDIGAHIGISVLYFKDIYPNSEILAFEPNPISFEILKENIQINGLRNITLVQKAIYKEMGTVVLYIDDTDEMWGSNSSLKEKSWNGLEKTKPIQVQSTTLQEYVKDKEYIDMLKIDTEGTELSILNSNKHILSKVQNISVEYHPSRRTRVKDLLNILNQFFITEIYREGKLLKNPEEKLLTIKGKKRI</sequence>
<keyword evidence="2" id="KW-0489">Methyltransferase</keyword>
<feature type="domain" description="Methyltransferase FkbM" evidence="1">
    <location>
        <begin position="45"/>
        <end position="202"/>
    </location>
</feature>
<dbReference type="AlphaFoldDB" id="A0A0F9ZID9"/>
<dbReference type="InterPro" id="IPR052514">
    <property type="entry name" value="SAM-dependent_MTase"/>
</dbReference>
<protein>
    <submittedName>
        <fullName evidence="2">FkbM family methyltransferase</fullName>
    </submittedName>
</protein>
<accession>A0A0F9ZID9</accession>
<comment type="caution">
    <text evidence="2">The sequence shown here is derived from an EMBL/GenBank/DDBJ whole genome shotgun (WGS) entry which is preliminary data.</text>
</comment>
<dbReference type="Gene3D" id="3.40.50.150">
    <property type="entry name" value="Vaccinia Virus protein VP39"/>
    <property type="match status" value="1"/>
</dbReference>
<dbReference type="GO" id="GO:0008168">
    <property type="term" value="F:methyltransferase activity"/>
    <property type="evidence" value="ECO:0007669"/>
    <property type="project" value="UniProtKB-KW"/>
</dbReference>